<feature type="compositionally biased region" description="Low complexity" evidence="1">
    <location>
        <begin position="22"/>
        <end position="38"/>
    </location>
</feature>
<feature type="compositionally biased region" description="Polar residues" evidence="1">
    <location>
        <begin position="315"/>
        <end position="326"/>
    </location>
</feature>
<feature type="compositionally biased region" description="Polar residues" evidence="1">
    <location>
        <begin position="335"/>
        <end position="352"/>
    </location>
</feature>
<feature type="compositionally biased region" description="Basic and acidic residues" evidence="1">
    <location>
        <begin position="368"/>
        <end position="378"/>
    </location>
</feature>
<reference evidence="2 3" key="1">
    <citation type="submission" date="2019-08" db="EMBL/GenBank/DDBJ databases">
        <title>Whole genome of Aphis craccivora.</title>
        <authorList>
            <person name="Voronova N.V."/>
            <person name="Shulinski R.S."/>
            <person name="Bandarenka Y.V."/>
            <person name="Zhorov D.G."/>
            <person name="Warner D."/>
        </authorList>
    </citation>
    <scope>NUCLEOTIDE SEQUENCE [LARGE SCALE GENOMIC DNA]</scope>
    <source>
        <strain evidence="2">180601</strain>
        <tissue evidence="2">Whole Body</tissue>
    </source>
</reference>
<accession>A0A6G0W3H4</accession>
<gene>
    <name evidence="2" type="ORF">FWK35_00036437</name>
</gene>
<dbReference type="OrthoDB" id="6751268at2759"/>
<proteinExistence type="predicted"/>
<feature type="region of interest" description="Disordered" evidence="1">
    <location>
        <begin position="303"/>
        <end position="457"/>
    </location>
</feature>
<protein>
    <submittedName>
        <fullName evidence="2">DNA replication licensing factor MCM4-like</fullName>
    </submittedName>
</protein>
<feature type="compositionally biased region" description="Low complexity" evidence="1">
    <location>
        <begin position="388"/>
        <end position="415"/>
    </location>
</feature>
<dbReference type="AlphaFoldDB" id="A0A6G0W3H4"/>
<organism evidence="2 3">
    <name type="scientific">Aphis craccivora</name>
    <name type="common">Cowpea aphid</name>
    <dbReference type="NCBI Taxonomy" id="307492"/>
    <lineage>
        <taxon>Eukaryota</taxon>
        <taxon>Metazoa</taxon>
        <taxon>Ecdysozoa</taxon>
        <taxon>Arthropoda</taxon>
        <taxon>Hexapoda</taxon>
        <taxon>Insecta</taxon>
        <taxon>Pterygota</taxon>
        <taxon>Neoptera</taxon>
        <taxon>Paraneoptera</taxon>
        <taxon>Hemiptera</taxon>
        <taxon>Sternorrhyncha</taxon>
        <taxon>Aphidomorpha</taxon>
        <taxon>Aphidoidea</taxon>
        <taxon>Aphididae</taxon>
        <taxon>Aphidini</taxon>
        <taxon>Aphis</taxon>
        <taxon>Aphis</taxon>
    </lineage>
</organism>
<feature type="compositionally biased region" description="Polar residues" evidence="1">
    <location>
        <begin position="1"/>
        <end position="18"/>
    </location>
</feature>
<dbReference type="EMBL" id="VUJU01009477">
    <property type="protein sequence ID" value="KAF0720138.1"/>
    <property type="molecule type" value="Genomic_DNA"/>
</dbReference>
<dbReference type="Proteomes" id="UP000478052">
    <property type="component" value="Unassembled WGS sequence"/>
</dbReference>
<evidence type="ECO:0000313" key="2">
    <source>
        <dbReference type="EMBL" id="KAF0720138.1"/>
    </source>
</evidence>
<comment type="caution">
    <text evidence="2">The sequence shown here is derived from an EMBL/GenBank/DDBJ whole genome shotgun (WGS) entry which is preliminary data.</text>
</comment>
<evidence type="ECO:0000256" key="1">
    <source>
        <dbReference type="SAM" id="MobiDB-lite"/>
    </source>
</evidence>
<keyword evidence="3" id="KW-1185">Reference proteome</keyword>
<evidence type="ECO:0000313" key="3">
    <source>
        <dbReference type="Proteomes" id="UP000478052"/>
    </source>
</evidence>
<feature type="compositionally biased region" description="Low complexity" evidence="1">
    <location>
        <begin position="303"/>
        <end position="314"/>
    </location>
</feature>
<sequence length="546" mass="60609">MNSNTLGKMPSLSNTNKAKTLPSPKNTSTNSHTTNSKNVTLPSTKINQLYPRNPLSQQTAIAKNTAASPPLPPAITTSTATNADNANYTSQITSNNINNTDNSINFASITAKETSPNREQAIVFNSIDGVPQKDYILAIGQIVQPRNILFVSRISNNRFCIFLSSKEILESLMSKTQTIIINGQEIQIRRLLNPAKRIVISNVCPSIPNHVILHSLNNLGISPTSQINFLKAGINLDGYEHILSFRRQIYIKHVDTIKLPGSLILNHNQSQFRIFFTDDTITCYTCKTTGHTAQTCKKNVSIITETPSPPTSSSKNTVIDTPTSDLTPPVIDPDQTVSQTSQHDFQHTNLNTNEEHIPPTPSVQINTENKDSDTHEHLTISSSQVLSNTVQIPPTTQTNTQNKRAISDTSSLMSPPSTPLVKAAQQSVQKQKKQKIRSQSNSSSITDDDTPDDPLNPAQKLFYDDKPLPITFTQFKYLVECSSNKSLNIRSLCEEANIELRTLMTIIEKTYAMIKNSRMKTKLTKFRNLLFQLMPEEPTDPTQNQL</sequence>
<feature type="region of interest" description="Disordered" evidence="1">
    <location>
        <begin position="1"/>
        <end position="44"/>
    </location>
</feature>
<name>A0A6G0W3H4_APHCR</name>